<evidence type="ECO:0000313" key="2">
    <source>
        <dbReference type="Proteomes" id="UP001279734"/>
    </source>
</evidence>
<protein>
    <submittedName>
        <fullName evidence="1">Uncharacterized protein</fullName>
    </submittedName>
</protein>
<name>A0AAD3TF29_NEPGR</name>
<dbReference type="Proteomes" id="UP001279734">
    <property type="component" value="Unassembled WGS sequence"/>
</dbReference>
<keyword evidence="2" id="KW-1185">Reference proteome</keyword>
<gene>
    <name evidence="1" type="ORF">Nepgr_029807</name>
</gene>
<comment type="caution">
    <text evidence="1">The sequence shown here is derived from an EMBL/GenBank/DDBJ whole genome shotgun (WGS) entry which is preliminary data.</text>
</comment>
<reference evidence="1" key="1">
    <citation type="submission" date="2023-05" db="EMBL/GenBank/DDBJ databases">
        <title>Nepenthes gracilis genome sequencing.</title>
        <authorList>
            <person name="Fukushima K."/>
        </authorList>
    </citation>
    <scope>NUCLEOTIDE SEQUENCE</scope>
    <source>
        <strain evidence="1">SING2019-196</strain>
    </source>
</reference>
<proteinExistence type="predicted"/>
<dbReference type="AlphaFoldDB" id="A0AAD3TF29"/>
<evidence type="ECO:0000313" key="1">
    <source>
        <dbReference type="EMBL" id="GMH27964.1"/>
    </source>
</evidence>
<accession>A0AAD3TF29</accession>
<organism evidence="1 2">
    <name type="scientific">Nepenthes gracilis</name>
    <name type="common">Slender pitcher plant</name>
    <dbReference type="NCBI Taxonomy" id="150966"/>
    <lineage>
        <taxon>Eukaryota</taxon>
        <taxon>Viridiplantae</taxon>
        <taxon>Streptophyta</taxon>
        <taxon>Embryophyta</taxon>
        <taxon>Tracheophyta</taxon>
        <taxon>Spermatophyta</taxon>
        <taxon>Magnoliopsida</taxon>
        <taxon>eudicotyledons</taxon>
        <taxon>Gunneridae</taxon>
        <taxon>Pentapetalae</taxon>
        <taxon>Caryophyllales</taxon>
        <taxon>Nepenthaceae</taxon>
        <taxon>Nepenthes</taxon>
    </lineage>
</organism>
<sequence>MAESIGRNGKINFTEREIWKSLEDWNNRKEGREEINRPAEKDRENQPKLAGERANLDLFLEKNIWKNFEILNSVL</sequence>
<dbReference type="EMBL" id="BSYO01000033">
    <property type="protein sequence ID" value="GMH27964.1"/>
    <property type="molecule type" value="Genomic_DNA"/>
</dbReference>